<dbReference type="RefSeq" id="WP_260904464.1">
    <property type="nucleotide sequence ID" value="NZ_JAOCZP010000004.1"/>
</dbReference>
<dbReference type="Pfam" id="PF00440">
    <property type="entry name" value="TetR_N"/>
    <property type="match status" value="1"/>
</dbReference>
<dbReference type="PANTHER" id="PTHR30055:SF226">
    <property type="entry name" value="HTH-TYPE TRANSCRIPTIONAL REGULATOR PKSA"/>
    <property type="match status" value="1"/>
</dbReference>
<dbReference type="InterPro" id="IPR050109">
    <property type="entry name" value="HTH-type_TetR-like_transc_reg"/>
</dbReference>
<evidence type="ECO:0000256" key="1">
    <source>
        <dbReference type="ARBA" id="ARBA00023125"/>
    </source>
</evidence>
<dbReference type="InterPro" id="IPR041669">
    <property type="entry name" value="TetR_C_15"/>
</dbReference>
<evidence type="ECO:0000313" key="5">
    <source>
        <dbReference type="Proteomes" id="UP001320831"/>
    </source>
</evidence>
<accession>A0ABT2LPL0</accession>
<proteinExistence type="predicted"/>
<evidence type="ECO:0000256" key="2">
    <source>
        <dbReference type="PROSITE-ProRule" id="PRU00335"/>
    </source>
</evidence>
<name>A0ABT2LPL0_9HYPH</name>
<dbReference type="Proteomes" id="UP001320831">
    <property type="component" value="Unassembled WGS sequence"/>
</dbReference>
<keyword evidence="1 2" id="KW-0238">DNA-binding</keyword>
<keyword evidence="5" id="KW-1185">Reference proteome</keyword>
<dbReference type="Pfam" id="PF17918">
    <property type="entry name" value="TetR_C_15"/>
    <property type="match status" value="1"/>
</dbReference>
<reference evidence="4 5" key="1">
    <citation type="submission" date="2022-09" db="EMBL/GenBank/DDBJ databases">
        <title>Chelativorans salina sp. nov., a novel slightly halophilic bacterium isolated from a saline lake sediment enrichment.</title>
        <authorList>
            <person name="Gao L."/>
            <person name="Fang B.-Z."/>
            <person name="Li W.-J."/>
        </authorList>
    </citation>
    <scope>NUCLEOTIDE SEQUENCE [LARGE SCALE GENOMIC DNA]</scope>
    <source>
        <strain evidence="4 5">EGI FJ00035</strain>
    </source>
</reference>
<organism evidence="4 5">
    <name type="scientific">Chelativorans salis</name>
    <dbReference type="NCBI Taxonomy" id="2978478"/>
    <lineage>
        <taxon>Bacteria</taxon>
        <taxon>Pseudomonadati</taxon>
        <taxon>Pseudomonadota</taxon>
        <taxon>Alphaproteobacteria</taxon>
        <taxon>Hyphomicrobiales</taxon>
        <taxon>Phyllobacteriaceae</taxon>
        <taxon>Chelativorans</taxon>
    </lineage>
</organism>
<sequence>MGSVEPTIEPRKKPRQARSTATVDAILEASARILTAEGLAGFNTNAVALRAGISVGSLYQYFPSKEAILTEMLRRKRKKLLAGMIAALEGMERQDEEVIIKRLVKAAMGNQARAPKLAQALDYANSALPLHEEMMRTNRAVVEAVARFLALRAVPDSKQAAQDVVGLARGMMLQAFREDAADEEALARRICLAIRGYLTELRGETAAERT</sequence>
<evidence type="ECO:0000313" key="4">
    <source>
        <dbReference type="EMBL" id="MCT7376485.1"/>
    </source>
</evidence>
<dbReference type="EMBL" id="JAOCZP010000004">
    <property type="protein sequence ID" value="MCT7376485.1"/>
    <property type="molecule type" value="Genomic_DNA"/>
</dbReference>
<feature type="DNA-binding region" description="H-T-H motif" evidence="2">
    <location>
        <begin position="43"/>
        <end position="62"/>
    </location>
</feature>
<dbReference type="PROSITE" id="PS50977">
    <property type="entry name" value="HTH_TETR_2"/>
    <property type="match status" value="1"/>
</dbReference>
<dbReference type="InterPro" id="IPR009057">
    <property type="entry name" value="Homeodomain-like_sf"/>
</dbReference>
<dbReference type="Gene3D" id="1.10.357.10">
    <property type="entry name" value="Tetracycline Repressor, domain 2"/>
    <property type="match status" value="1"/>
</dbReference>
<evidence type="ECO:0000259" key="3">
    <source>
        <dbReference type="PROSITE" id="PS50977"/>
    </source>
</evidence>
<dbReference type="SUPFAM" id="SSF46689">
    <property type="entry name" value="Homeodomain-like"/>
    <property type="match status" value="1"/>
</dbReference>
<dbReference type="PANTHER" id="PTHR30055">
    <property type="entry name" value="HTH-TYPE TRANSCRIPTIONAL REGULATOR RUTR"/>
    <property type="match status" value="1"/>
</dbReference>
<comment type="caution">
    <text evidence="4">The sequence shown here is derived from an EMBL/GenBank/DDBJ whole genome shotgun (WGS) entry which is preliminary data.</text>
</comment>
<dbReference type="InterPro" id="IPR001647">
    <property type="entry name" value="HTH_TetR"/>
</dbReference>
<protein>
    <submittedName>
        <fullName evidence="4">TetR/AcrR family transcriptional regulator</fullName>
    </submittedName>
</protein>
<feature type="domain" description="HTH tetR-type" evidence="3">
    <location>
        <begin position="20"/>
        <end position="80"/>
    </location>
</feature>
<dbReference type="PRINTS" id="PR00455">
    <property type="entry name" value="HTHTETR"/>
</dbReference>
<gene>
    <name evidence="4" type="ORF">N5A92_15730</name>
</gene>